<name>A0A1G5S6D5_9FIRM</name>
<dbReference type="STRING" id="1120920.SAMN03080599_02622"/>
<accession>A0A1G5S6D5</accession>
<dbReference type="PROSITE" id="PS51178">
    <property type="entry name" value="PASTA"/>
    <property type="match status" value="1"/>
</dbReference>
<dbReference type="RefSeq" id="WP_092592225.1">
    <property type="nucleotide sequence ID" value="NZ_FMWL01000016.1"/>
</dbReference>
<gene>
    <name evidence="2" type="ORF">SAMN03080599_02622</name>
</gene>
<sequence>MGLKTGLIKGGKIVAHKLAPDVVNLGAKIGTEIIEKQKSLVKIPNLKDVHIDEALRILKDELNLIPTSAVAKPNIAYANESENEVVYSEPRFGRRVNPKTMVKVYYLTQEVIDKSKELLDNSVQEFKMPVVVGLNIEEAREDLQGLGLRVTEKLEKPNLKFVNTVDGQVTRVTLPGDKKVISKLKTGDRICLYFVNEEVILESKAIRDHKEQEKQALIDKVGQVAQGVAKGIHTGAVEAPRHIAKGIKTPFKKKKVRDVKRKEK</sequence>
<dbReference type="Gene3D" id="3.30.10.20">
    <property type="match status" value="1"/>
</dbReference>
<evidence type="ECO:0000259" key="1">
    <source>
        <dbReference type="PROSITE" id="PS51178"/>
    </source>
</evidence>
<dbReference type="EMBL" id="FMWL01000016">
    <property type="protein sequence ID" value="SCZ81129.1"/>
    <property type="molecule type" value="Genomic_DNA"/>
</dbReference>
<evidence type="ECO:0000313" key="3">
    <source>
        <dbReference type="Proteomes" id="UP000199208"/>
    </source>
</evidence>
<dbReference type="CDD" id="cd06577">
    <property type="entry name" value="PASTA_pknB"/>
    <property type="match status" value="1"/>
</dbReference>
<proteinExistence type="predicted"/>
<protein>
    <submittedName>
        <fullName evidence="2">PASTA domain-containing protein</fullName>
    </submittedName>
</protein>
<feature type="domain" description="PASTA" evidence="1">
    <location>
        <begin position="122"/>
        <end position="196"/>
    </location>
</feature>
<dbReference type="Proteomes" id="UP000199208">
    <property type="component" value="Unassembled WGS sequence"/>
</dbReference>
<dbReference type="AlphaFoldDB" id="A0A1G5S6D5"/>
<keyword evidence="3" id="KW-1185">Reference proteome</keyword>
<evidence type="ECO:0000313" key="2">
    <source>
        <dbReference type="EMBL" id="SCZ81129.1"/>
    </source>
</evidence>
<organism evidence="2 3">
    <name type="scientific">Acidaminobacter hydrogenoformans DSM 2784</name>
    <dbReference type="NCBI Taxonomy" id="1120920"/>
    <lineage>
        <taxon>Bacteria</taxon>
        <taxon>Bacillati</taxon>
        <taxon>Bacillota</taxon>
        <taxon>Clostridia</taxon>
        <taxon>Peptostreptococcales</taxon>
        <taxon>Acidaminobacteraceae</taxon>
        <taxon>Acidaminobacter</taxon>
    </lineage>
</organism>
<reference evidence="2 3" key="1">
    <citation type="submission" date="2016-10" db="EMBL/GenBank/DDBJ databases">
        <authorList>
            <person name="de Groot N.N."/>
        </authorList>
    </citation>
    <scope>NUCLEOTIDE SEQUENCE [LARGE SCALE GENOMIC DNA]</scope>
    <source>
        <strain evidence="2 3">DSM 2784</strain>
    </source>
</reference>
<dbReference type="InterPro" id="IPR005543">
    <property type="entry name" value="PASTA_dom"/>
</dbReference>
<dbReference type="OrthoDB" id="2080163at2"/>
<dbReference type="Pfam" id="PF03793">
    <property type="entry name" value="PASTA"/>
    <property type="match status" value="1"/>
</dbReference>